<name>A0A5E7J8I1_PSEFL</name>
<dbReference type="Proteomes" id="UP000349468">
    <property type="component" value="Unassembled WGS sequence"/>
</dbReference>
<reference evidence="1 2" key="1">
    <citation type="submission" date="2019-09" db="EMBL/GenBank/DDBJ databases">
        <authorList>
            <person name="Chandra G."/>
            <person name="Truman W A."/>
        </authorList>
    </citation>
    <scope>NUCLEOTIDE SEQUENCE [LARGE SCALE GENOMIC DNA]</scope>
    <source>
        <strain evidence="1">PS870</strain>
    </source>
</reference>
<organism evidence="1 2">
    <name type="scientific">Pseudomonas fluorescens</name>
    <dbReference type="NCBI Taxonomy" id="294"/>
    <lineage>
        <taxon>Bacteria</taxon>
        <taxon>Pseudomonadati</taxon>
        <taxon>Pseudomonadota</taxon>
        <taxon>Gammaproteobacteria</taxon>
        <taxon>Pseudomonadales</taxon>
        <taxon>Pseudomonadaceae</taxon>
        <taxon>Pseudomonas</taxon>
    </lineage>
</organism>
<accession>A0A5E7J8I1</accession>
<dbReference type="AlphaFoldDB" id="A0A5E7J8I1"/>
<gene>
    <name evidence="1" type="ORF">PS870_02039</name>
</gene>
<protein>
    <submittedName>
        <fullName evidence="1">Uncharacterized protein</fullName>
    </submittedName>
</protein>
<evidence type="ECO:0000313" key="2">
    <source>
        <dbReference type="Proteomes" id="UP000349468"/>
    </source>
</evidence>
<sequence length="74" mass="8034">MTGVDLASKIGCKKSPAETGLLVLSQTPPYVTSRQSPLGPCRYLCVYMAANPPYWVMLIVAVMQAPELPGMYLD</sequence>
<proteinExistence type="predicted"/>
<dbReference type="EMBL" id="CABVIK010000005">
    <property type="protein sequence ID" value="VVO85621.1"/>
    <property type="molecule type" value="Genomic_DNA"/>
</dbReference>
<evidence type="ECO:0000313" key="1">
    <source>
        <dbReference type="EMBL" id="VVO85621.1"/>
    </source>
</evidence>